<comment type="catalytic activity">
    <reaction evidence="9 12">
        <text>O-phospho-L-seryl-[protein] + H2O = L-seryl-[protein] + phosphate</text>
        <dbReference type="Rhea" id="RHEA:20629"/>
        <dbReference type="Rhea" id="RHEA-COMP:9863"/>
        <dbReference type="Rhea" id="RHEA-COMP:11604"/>
        <dbReference type="ChEBI" id="CHEBI:15377"/>
        <dbReference type="ChEBI" id="CHEBI:29999"/>
        <dbReference type="ChEBI" id="CHEBI:43474"/>
        <dbReference type="ChEBI" id="CHEBI:83421"/>
        <dbReference type="EC" id="3.1.3.16"/>
    </reaction>
</comment>
<dbReference type="EMBL" id="FZQP02006166">
    <property type="protein sequence ID" value="VVD02599.1"/>
    <property type="molecule type" value="Genomic_DNA"/>
</dbReference>
<reference evidence="15 16" key="1">
    <citation type="submission" date="2017-07" db="EMBL/GenBank/DDBJ databases">
        <authorList>
            <person name="Talla V."/>
            <person name="Backstrom N."/>
        </authorList>
    </citation>
    <scope>NUCLEOTIDE SEQUENCE [LARGE SCALE GENOMIC DNA]</scope>
</reference>
<comment type="catalytic activity">
    <reaction evidence="10 12">
        <text>O-phospho-L-threonyl-[protein] + H2O = L-threonyl-[protein] + phosphate</text>
        <dbReference type="Rhea" id="RHEA:47004"/>
        <dbReference type="Rhea" id="RHEA-COMP:11060"/>
        <dbReference type="Rhea" id="RHEA-COMP:11605"/>
        <dbReference type="ChEBI" id="CHEBI:15377"/>
        <dbReference type="ChEBI" id="CHEBI:30013"/>
        <dbReference type="ChEBI" id="CHEBI:43474"/>
        <dbReference type="ChEBI" id="CHEBI:61977"/>
        <dbReference type="EC" id="3.1.3.16"/>
    </reaction>
</comment>
<evidence type="ECO:0000256" key="11">
    <source>
        <dbReference type="PROSITE-ProRule" id="PRU00812"/>
    </source>
</evidence>
<dbReference type="Gene3D" id="1.25.40.820">
    <property type="match status" value="1"/>
</dbReference>
<accession>A0A5E4QY85</accession>
<dbReference type="PANTHER" id="PTHR14732">
    <property type="entry name" value="RNA POLYMERASE II SUBUNIT B1 CTD PHOSPHATASE RPAP2-RELATED"/>
    <property type="match status" value="1"/>
</dbReference>
<evidence type="ECO:0000256" key="10">
    <source>
        <dbReference type="ARBA" id="ARBA00048336"/>
    </source>
</evidence>
<dbReference type="GO" id="GO:0008420">
    <property type="term" value="F:RNA polymerase II CTD heptapeptide repeat phosphatase activity"/>
    <property type="evidence" value="ECO:0007669"/>
    <property type="project" value="UniProtKB-UniRule"/>
</dbReference>
<evidence type="ECO:0000256" key="12">
    <source>
        <dbReference type="RuleBase" id="RU367080"/>
    </source>
</evidence>
<dbReference type="AlphaFoldDB" id="A0A5E4QY85"/>
<dbReference type="GO" id="GO:0005634">
    <property type="term" value="C:nucleus"/>
    <property type="evidence" value="ECO:0007669"/>
    <property type="project" value="UniProtKB-SubCell"/>
</dbReference>
<dbReference type="GO" id="GO:0005737">
    <property type="term" value="C:cytoplasm"/>
    <property type="evidence" value="ECO:0007669"/>
    <property type="project" value="TreeGrafter"/>
</dbReference>
<keyword evidence="16" id="KW-1185">Reference proteome</keyword>
<dbReference type="InterPro" id="IPR038534">
    <property type="entry name" value="Rtr1/RPAP2_sf"/>
</dbReference>
<comment type="function">
    <text evidence="12">Putative RNA polymerase II subunit B1 C-terminal domain (CTD) phosphatase involved in RNA polymerase II transcription regulation.</text>
</comment>
<feature type="domain" description="RTR1-type" evidence="14">
    <location>
        <begin position="56"/>
        <end position="141"/>
    </location>
</feature>
<dbReference type="InterPro" id="IPR039693">
    <property type="entry name" value="Rtr1/RPAP2"/>
</dbReference>
<keyword evidence="4 12" id="KW-0863">Zinc-finger</keyword>
<evidence type="ECO:0000256" key="4">
    <source>
        <dbReference type="ARBA" id="ARBA00022771"/>
    </source>
</evidence>
<evidence type="ECO:0000313" key="16">
    <source>
        <dbReference type="Proteomes" id="UP000324832"/>
    </source>
</evidence>
<organism evidence="15 16">
    <name type="scientific">Leptidea sinapis</name>
    <dbReference type="NCBI Taxonomy" id="189913"/>
    <lineage>
        <taxon>Eukaryota</taxon>
        <taxon>Metazoa</taxon>
        <taxon>Ecdysozoa</taxon>
        <taxon>Arthropoda</taxon>
        <taxon>Hexapoda</taxon>
        <taxon>Insecta</taxon>
        <taxon>Pterygota</taxon>
        <taxon>Neoptera</taxon>
        <taxon>Endopterygota</taxon>
        <taxon>Lepidoptera</taxon>
        <taxon>Glossata</taxon>
        <taxon>Ditrysia</taxon>
        <taxon>Papilionoidea</taxon>
        <taxon>Pieridae</taxon>
        <taxon>Dismorphiinae</taxon>
        <taxon>Leptidea</taxon>
    </lineage>
</organism>
<evidence type="ECO:0000256" key="5">
    <source>
        <dbReference type="ARBA" id="ARBA00022801"/>
    </source>
</evidence>
<evidence type="ECO:0000259" key="14">
    <source>
        <dbReference type="PROSITE" id="PS51479"/>
    </source>
</evidence>
<evidence type="ECO:0000256" key="6">
    <source>
        <dbReference type="ARBA" id="ARBA00022833"/>
    </source>
</evidence>
<dbReference type="PANTHER" id="PTHR14732:SF0">
    <property type="entry name" value="RNA POLYMERASE II SUBUNIT B1 CTD PHOSPHATASE RPAP2-RELATED"/>
    <property type="match status" value="1"/>
</dbReference>
<keyword evidence="3 12" id="KW-0479">Metal-binding</keyword>
<dbReference type="Proteomes" id="UP000324832">
    <property type="component" value="Unassembled WGS sequence"/>
</dbReference>
<feature type="compositionally biased region" description="Polar residues" evidence="13">
    <location>
        <begin position="205"/>
        <end position="219"/>
    </location>
</feature>
<keyword evidence="8 12" id="KW-0539">Nucleus</keyword>
<comment type="similarity">
    <text evidence="2 11 12">Belongs to the RPAP2 family.</text>
</comment>
<dbReference type="PROSITE" id="PS51479">
    <property type="entry name" value="ZF_RTR1"/>
    <property type="match status" value="1"/>
</dbReference>
<evidence type="ECO:0000256" key="8">
    <source>
        <dbReference type="ARBA" id="ARBA00023242"/>
    </source>
</evidence>
<comment type="subcellular location">
    <subcellularLocation>
        <location evidence="1 12">Nucleus</location>
    </subcellularLocation>
</comment>
<keyword evidence="6 12" id="KW-0862">Zinc</keyword>
<dbReference type="GO" id="GO:0043175">
    <property type="term" value="F:RNA polymerase core enzyme binding"/>
    <property type="evidence" value="ECO:0007669"/>
    <property type="project" value="UniProtKB-UniRule"/>
</dbReference>
<feature type="region of interest" description="Disordered" evidence="13">
    <location>
        <begin position="429"/>
        <end position="450"/>
    </location>
</feature>
<evidence type="ECO:0000256" key="1">
    <source>
        <dbReference type="ARBA" id="ARBA00004123"/>
    </source>
</evidence>
<protein>
    <recommendedName>
        <fullName evidence="12">RNA polymerase II subunit B1 CTD phosphatase RPAP2 homolog</fullName>
        <ecNumber evidence="12">3.1.3.16</ecNumber>
    </recommendedName>
</protein>
<evidence type="ECO:0000313" key="15">
    <source>
        <dbReference type="EMBL" id="VVD02599.1"/>
    </source>
</evidence>
<name>A0A5E4QY85_9NEOP</name>
<gene>
    <name evidence="15" type="ORF">LSINAPIS_LOCUS12781</name>
</gene>
<evidence type="ECO:0000256" key="7">
    <source>
        <dbReference type="ARBA" id="ARBA00022912"/>
    </source>
</evidence>
<dbReference type="Pfam" id="PF04181">
    <property type="entry name" value="RPAP2_Rtr1"/>
    <property type="match status" value="1"/>
</dbReference>
<dbReference type="GO" id="GO:0008270">
    <property type="term" value="F:zinc ion binding"/>
    <property type="evidence" value="ECO:0007669"/>
    <property type="project" value="UniProtKB-KW"/>
</dbReference>
<evidence type="ECO:0000256" key="13">
    <source>
        <dbReference type="SAM" id="MobiDB-lite"/>
    </source>
</evidence>
<evidence type="ECO:0000256" key="3">
    <source>
        <dbReference type="ARBA" id="ARBA00022723"/>
    </source>
</evidence>
<sequence>MDSADKKHKKKPTKIEDMSKEQIQQAILKRRECNAKAQSIVESLLEKDITEDFLLKCLIDINQSHFEDVVEERAIIRLCGYPLCQQTLSVKDIPKQTYRISIRTNKVYDITTRKRFCSNICYKSAMYIKKQMLTSPLWFREYEEIPRFKLLPLETVGSLGQEVDLGIAEKIDMKFENTSFISVNDFTSASYSEINHASKDLSANTVNVNSDNTKPTLESQHSKESLDIKTLTNNKQYQQLGQSKLSNTNENKCKLKEKKSIPDPCNIVGEIIEKPEKKIDPILIHGTINNDKAKLQSSDTKQNIKTKPALVTAIVIQVEKCLAEWFTLDTMLFIFGEEKVKQMVAEKGECIEKYMNNYAQSISYNANTYDQYQELCRKLNMLELEERRNSAQTLNKEMKPLPDYRMLEEESKRLQLKVKAFMKGETEIPEPKDTNIEKTDDDDSPNLPLVDKNAQNALRRRIVCQHLNKVLPDLLKSLGLLTLTISSDVRLLVNTFKLRANNIMFKPMQWTLIAIVFIKLLSLRNTTLECLLEQPMAFNHMQLLLLSFKQDGGYLDRLITCQWSTGKPDPFPHGY</sequence>
<keyword evidence="7 12" id="KW-0904">Protein phosphatase</keyword>
<dbReference type="EC" id="3.1.3.16" evidence="12"/>
<proteinExistence type="inferred from homology"/>
<evidence type="ECO:0000256" key="2">
    <source>
        <dbReference type="ARBA" id="ARBA00005676"/>
    </source>
</evidence>
<evidence type="ECO:0000256" key="9">
    <source>
        <dbReference type="ARBA" id="ARBA00047761"/>
    </source>
</evidence>
<dbReference type="InterPro" id="IPR007308">
    <property type="entry name" value="Rtr1/RPAP2_dom"/>
</dbReference>
<feature type="region of interest" description="Disordered" evidence="13">
    <location>
        <begin position="205"/>
        <end position="225"/>
    </location>
</feature>
<keyword evidence="5 12" id="KW-0378">Hydrolase</keyword>
<feature type="compositionally biased region" description="Basic and acidic residues" evidence="13">
    <location>
        <begin position="429"/>
        <end position="438"/>
    </location>
</feature>